<reference evidence="2 3" key="1">
    <citation type="submission" date="2017-02" db="EMBL/GenBank/DDBJ databases">
        <authorList>
            <person name="Varghese N."/>
            <person name="Submissions S."/>
        </authorList>
    </citation>
    <scope>NUCLEOTIDE SEQUENCE [LARGE SCALE GENOMIC DNA]</scope>
    <source>
        <strain evidence="2 3">VKM Ac-1787</strain>
    </source>
</reference>
<organism evidence="2 3">
    <name type="scientific">Plantibacter cousiniae</name>
    <name type="common">nom. nud.</name>
    <dbReference type="NCBI Taxonomy" id="199709"/>
    <lineage>
        <taxon>Bacteria</taxon>
        <taxon>Bacillati</taxon>
        <taxon>Actinomycetota</taxon>
        <taxon>Actinomycetes</taxon>
        <taxon>Micrococcales</taxon>
        <taxon>Microbacteriaceae</taxon>
        <taxon>Plantibacter</taxon>
    </lineage>
</organism>
<dbReference type="Proteomes" id="UP000190827">
    <property type="component" value="Unassembled WGS sequence"/>
</dbReference>
<protein>
    <submittedName>
        <fullName evidence="2">Uncharacterized protein</fullName>
    </submittedName>
</protein>
<sequence>MVRLMEQSGEATWGPEPPLGFLGKRRTPRAAHLLRSLSLSKGPRRHLDLSKCSPAPMTTALRQAQGPKV</sequence>
<proteinExistence type="predicted"/>
<evidence type="ECO:0000313" key="2">
    <source>
        <dbReference type="EMBL" id="SKC68096.1"/>
    </source>
</evidence>
<comment type="caution">
    <text evidence="2">The sequence shown here is derived from an EMBL/GenBank/DDBJ whole genome shotgun (WGS) entry which is preliminary data.</text>
</comment>
<dbReference type="EMBL" id="FUZO01000002">
    <property type="protein sequence ID" value="SKC68096.1"/>
    <property type="molecule type" value="Genomic_DNA"/>
</dbReference>
<accession>A0ABY1LND0</accession>
<keyword evidence="3" id="KW-1185">Reference proteome</keyword>
<evidence type="ECO:0000313" key="3">
    <source>
        <dbReference type="Proteomes" id="UP000190827"/>
    </source>
</evidence>
<name>A0ABY1LND0_9MICO</name>
<gene>
    <name evidence="2" type="ORF">SAMN06295973_2775</name>
</gene>
<feature type="region of interest" description="Disordered" evidence="1">
    <location>
        <begin position="1"/>
        <end position="24"/>
    </location>
</feature>
<evidence type="ECO:0000256" key="1">
    <source>
        <dbReference type="SAM" id="MobiDB-lite"/>
    </source>
</evidence>